<name>A0AAI9XLK9_9PEZI</name>
<evidence type="ECO:0000313" key="3">
    <source>
        <dbReference type="Proteomes" id="UP001239795"/>
    </source>
</evidence>
<dbReference type="AlphaFoldDB" id="A0AAI9XLK9"/>
<dbReference type="EMBL" id="MLGG01000024">
    <property type="protein sequence ID" value="KAK1454762.1"/>
    <property type="molecule type" value="Genomic_DNA"/>
</dbReference>
<protein>
    <submittedName>
        <fullName evidence="2">Spherulin-1A</fullName>
    </submittedName>
</protein>
<proteinExistence type="predicted"/>
<evidence type="ECO:0000256" key="1">
    <source>
        <dbReference type="SAM" id="SignalP"/>
    </source>
</evidence>
<organism evidence="2 3">
    <name type="scientific">Colletotrichum melonis</name>
    <dbReference type="NCBI Taxonomy" id="1209925"/>
    <lineage>
        <taxon>Eukaryota</taxon>
        <taxon>Fungi</taxon>
        <taxon>Dikarya</taxon>
        <taxon>Ascomycota</taxon>
        <taxon>Pezizomycotina</taxon>
        <taxon>Sordariomycetes</taxon>
        <taxon>Hypocreomycetidae</taxon>
        <taxon>Glomerellales</taxon>
        <taxon>Glomerellaceae</taxon>
        <taxon>Colletotrichum</taxon>
        <taxon>Colletotrichum acutatum species complex</taxon>
    </lineage>
</organism>
<sequence>MLIIIFYISFVAGIALAVDKPVSPDINTKLEKKTATELDKLQLVKNDYAFDFKKHEYFTYSPGGVVNANAATSPRQLVMG</sequence>
<accession>A0AAI9XLK9</accession>
<reference evidence="2 3" key="1">
    <citation type="submission" date="2016-10" db="EMBL/GenBank/DDBJ databases">
        <title>The genome sequence of Colletotrichum fioriniae PJ7.</title>
        <authorList>
            <person name="Baroncelli R."/>
        </authorList>
    </citation>
    <scope>NUCLEOTIDE SEQUENCE [LARGE SCALE GENOMIC DNA]</scope>
    <source>
        <strain evidence="2">Col 31</strain>
    </source>
</reference>
<evidence type="ECO:0000313" key="2">
    <source>
        <dbReference type="EMBL" id="KAK1454762.1"/>
    </source>
</evidence>
<keyword evidence="3" id="KW-1185">Reference proteome</keyword>
<keyword evidence="1" id="KW-0732">Signal</keyword>
<gene>
    <name evidence="2" type="ORF">CMEL01_03522</name>
</gene>
<dbReference type="Proteomes" id="UP001239795">
    <property type="component" value="Unassembled WGS sequence"/>
</dbReference>
<comment type="caution">
    <text evidence="2">The sequence shown here is derived from an EMBL/GenBank/DDBJ whole genome shotgun (WGS) entry which is preliminary data.</text>
</comment>
<feature type="chain" id="PRO_5042474702" evidence="1">
    <location>
        <begin position="18"/>
        <end position="80"/>
    </location>
</feature>
<feature type="signal peptide" evidence="1">
    <location>
        <begin position="1"/>
        <end position="17"/>
    </location>
</feature>